<dbReference type="EMBL" id="JAKILJ010000010">
    <property type="protein sequence ID" value="MCL1104835.1"/>
    <property type="molecule type" value="Genomic_DNA"/>
</dbReference>
<keyword evidence="1" id="KW-0472">Membrane</keyword>
<evidence type="ECO:0000313" key="2">
    <source>
        <dbReference type="EMBL" id="MCL1104835.1"/>
    </source>
</evidence>
<feature type="transmembrane region" description="Helical" evidence="1">
    <location>
        <begin position="6"/>
        <end position="27"/>
    </location>
</feature>
<sequence>MDFNATLVGQLIIVFALVMGCICYYLGRRKTQSPILAGVIGAGLSIVPILGLVYLVVLVLVLKKDIELTPTVVNG</sequence>
<protein>
    <submittedName>
        <fullName evidence="2">Uncharacterized protein</fullName>
    </submittedName>
</protein>
<reference evidence="2" key="1">
    <citation type="submission" date="2022-01" db="EMBL/GenBank/DDBJ databases">
        <title>Whole genome-based taxonomy of the Shewanellaceae.</title>
        <authorList>
            <person name="Martin-Rodriguez A.J."/>
        </authorList>
    </citation>
    <scope>NUCLEOTIDE SEQUENCE</scope>
    <source>
        <strain evidence="2">DSM 23803</strain>
    </source>
</reference>
<dbReference type="AlphaFoldDB" id="A0A9X1Z405"/>
<evidence type="ECO:0000313" key="3">
    <source>
        <dbReference type="Proteomes" id="UP001139408"/>
    </source>
</evidence>
<name>A0A9X1Z405_9GAMM</name>
<keyword evidence="3" id="KW-1185">Reference proteome</keyword>
<dbReference type="RefSeq" id="WP_188925581.1">
    <property type="nucleotide sequence ID" value="NZ_BMQI01000027.1"/>
</dbReference>
<feature type="transmembrane region" description="Helical" evidence="1">
    <location>
        <begin position="39"/>
        <end position="62"/>
    </location>
</feature>
<accession>A0A9X1Z405</accession>
<proteinExistence type="predicted"/>
<dbReference type="Proteomes" id="UP001139408">
    <property type="component" value="Unassembled WGS sequence"/>
</dbReference>
<evidence type="ECO:0000256" key="1">
    <source>
        <dbReference type="SAM" id="Phobius"/>
    </source>
</evidence>
<keyword evidence="1" id="KW-0812">Transmembrane</keyword>
<comment type="caution">
    <text evidence="2">The sequence shown here is derived from an EMBL/GenBank/DDBJ whole genome shotgun (WGS) entry which is preliminary data.</text>
</comment>
<organism evidence="2 3">
    <name type="scientific">Shewanella algicola</name>
    <dbReference type="NCBI Taxonomy" id="640633"/>
    <lineage>
        <taxon>Bacteria</taxon>
        <taxon>Pseudomonadati</taxon>
        <taxon>Pseudomonadota</taxon>
        <taxon>Gammaproteobacteria</taxon>
        <taxon>Alteromonadales</taxon>
        <taxon>Shewanellaceae</taxon>
        <taxon>Shewanella</taxon>
    </lineage>
</organism>
<keyword evidence="1" id="KW-1133">Transmembrane helix</keyword>
<gene>
    <name evidence="2" type="ORF">L2749_06120</name>
</gene>